<dbReference type="AlphaFoldDB" id="A0A235HD94"/>
<sequence length="99" mass="10832">MSPKDEFETAAEYQARFADNYGSLRIGAASVETPLMFVEDAAERVRYAPEAGVWVMTVPNAIERPLKGQVASTVEFTVGSRREVIHGSPDVHRLCCSGT</sequence>
<dbReference type="Proteomes" id="UP000215367">
    <property type="component" value="Unassembled WGS sequence"/>
</dbReference>
<dbReference type="EMBL" id="NOWT01000012">
    <property type="protein sequence ID" value="OYD83728.1"/>
    <property type="molecule type" value="Genomic_DNA"/>
</dbReference>
<gene>
    <name evidence="1" type="ORF">CHT98_14680</name>
</gene>
<accession>A0A235HD94</accession>
<evidence type="ECO:0000313" key="2">
    <source>
        <dbReference type="Proteomes" id="UP000215367"/>
    </source>
</evidence>
<proteinExistence type="predicted"/>
<dbReference type="RefSeq" id="WP_094303996.1">
    <property type="nucleotide sequence ID" value="NZ_NOWT01000012.1"/>
</dbReference>
<keyword evidence="1" id="KW-0614">Plasmid</keyword>
<name>A0A235HD94_AZOBR</name>
<organism evidence="1 2">
    <name type="scientific">Azospirillum brasilense</name>
    <dbReference type="NCBI Taxonomy" id="192"/>
    <lineage>
        <taxon>Bacteria</taxon>
        <taxon>Pseudomonadati</taxon>
        <taxon>Pseudomonadota</taxon>
        <taxon>Alphaproteobacteria</taxon>
        <taxon>Rhodospirillales</taxon>
        <taxon>Azospirillaceae</taxon>
        <taxon>Azospirillum</taxon>
    </lineage>
</organism>
<geneLocation type="plasmid" evidence="1">
    <name>unnamed</name>
</geneLocation>
<evidence type="ECO:0000313" key="1">
    <source>
        <dbReference type="EMBL" id="OYD83728.1"/>
    </source>
</evidence>
<reference evidence="1 2" key="1">
    <citation type="submission" date="2017-07" db="EMBL/GenBank/DDBJ databases">
        <title>Whole genome sequence of Azospirillum brasilense 2A1, a potential biofertilizer strain.</title>
        <authorList>
            <person name="Fontana C.A."/>
            <person name="Toffoli L.M."/>
            <person name="Salazar S.M."/>
            <person name="Puglisi E."/>
            <person name="Pedraza R."/>
            <person name="Bassi D."/>
            <person name="Cocconcelli P.S."/>
        </authorList>
    </citation>
    <scope>NUCLEOTIDE SEQUENCE [LARGE SCALE GENOMIC DNA]</scope>
    <source>
        <strain evidence="1 2">2A1</strain>
        <plasmid evidence="1">unnamed</plasmid>
    </source>
</reference>
<comment type="caution">
    <text evidence="1">The sequence shown here is derived from an EMBL/GenBank/DDBJ whole genome shotgun (WGS) entry which is preliminary data.</text>
</comment>
<protein>
    <submittedName>
        <fullName evidence="1">Uncharacterized protein</fullName>
    </submittedName>
</protein>